<reference evidence="1 2" key="1">
    <citation type="submission" date="2024-05" db="EMBL/GenBank/DDBJ databases">
        <title>De novo assembly of an allotetraploid wild potato.</title>
        <authorList>
            <person name="Hosaka A.J."/>
        </authorList>
    </citation>
    <scope>NUCLEOTIDE SEQUENCE [LARGE SCALE GENOMIC DNA]</scope>
    <source>
        <tissue evidence="1">Young leaves</tissue>
    </source>
</reference>
<accession>A0ABD2RXS4</accession>
<dbReference type="Proteomes" id="UP001627284">
    <property type="component" value="Unassembled WGS sequence"/>
</dbReference>
<name>A0ABD2RXS4_9SOLN</name>
<organism evidence="1 2">
    <name type="scientific">Solanum stoloniferum</name>
    <dbReference type="NCBI Taxonomy" id="62892"/>
    <lineage>
        <taxon>Eukaryota</taxon>
        <taxon>Viridiplantae</taxon>
        <taxon>Streptophyta</taxon>
        <taxon>Embryophyta</taxon>
        <taxon>Tracheophyta</taxon>
        <taxon>Spermatophyta</taxon>
        <taxon>Magnoliopsida</taxon>
        <taxon>eudicotyledons</taxon>
        <taxon>Gunneridae</taxon>
        <taxon>Pentapetalae</taxon>
        <taxon>asterids</taxon>
        <taxon>lamiids</taxon>
        <taxon>Solanales</taxon>
        <taxon>Solanaceae</taxon>
        <taxon>Solanoideae</taxon>
        <taxon>Solaneae</taxon>
        <taxon>Solanum</taxon>
    </lineage>
</organism>
<gene>
    <name evidence="1" type="ORF">AABB24_029386</name>
</gene>
<dbReference type="EMBL" id="JBJKTR010000017">
    <property type="protein sequence ID" value="KAL3336692.1"/>
    <property type="molecule type" value="Genomic_DNA"/>
</dbReference>
<evidence type="ECO:0000313" key="1">
    <source>
        <dbReference type="EMBL" id="KAL3336692.1"/>
    </source>
</evidence>
<protein>
    <submittedName>
        <fullName evidence="1">Uncharacterized protein</fullName>
    </submittedName>
</protein>
<dbReference type="AlphaFoldDB" id="A0ABD2RXS4"/>
<evidence type="ECO:0000313" key="2">
    <source>
        <dbReference type="Proteomes" id="UP001627284"/>
    </source>
</evidence>
<comment type="caution">
    <text evidence="1">The sequence shown here is derived from an EMBL/GenBank/DDBJ whole genome shotgun (WGS) entry which is preliminary data.</text>
</comment>
<proteinExistence type="predicted"/>
<sequence>MEGMGKFLKNGENGDGKWLLQARRPTTFLRICRIDAIAIWIRSVTSKKEESNVQEWGRVWCCSVLLQFLRFSGLTRFLDYLEVLGFLFLLLEEEEGNVQGSFVVCIV</sequence>
<keyword evidence="2" id="KW-1185">Reference proteome</keyword>